<dbReference type="Gene3D" id="3.40.5.10">
    <property type="entry name" value="Ribosomal protein L9, N-terminal domain"/>
    <property type="match status" value="1"/>
</dbReference>
<feature type="domain" description="Large ribosomal subunit protein bL9 C-terminal" evidence="10">
    <location>
        <begin position="63"/>
        <end position="145"/>
    </location>
</feature>
<dbReference type="InterPro" id="IPR020594">
    <property type="entry name" value="Ribosomal_bL9_bac/chp"/>
</dbReference>
<sequence length="146" mass="16071">MKVLLLQDVQGHGKKGTIVELNDGYARNFLIPKKMAVEATKSIVNEYNQRIEKELRLAQKAKEEALALAKELSGKTVDVVVKCGEDGKMYGSVTTQDVASALGAMGYQVDKKKIVLKDVIKKVGVYEAEVKVYKETSAKIKVNVRA</sequence>
<keyword evidence="3 7" id="KW-0694">RNA-binding</keyword>
<evidence type="ECO:0000313" key="11">
    <source>
        <dbReference type="EMBL" id="HIV00681.1"/>
    </source>
</evidence>
<evidence type="ECO:0000256" key="5">
    <source>
        <dbReference type="ARBA" id="ARBA00023274"/>
    </source>
</evidence>
<feature type="coiled-coil region" evidence="8">
    <location>
        <begin position="44"/>
        <end position="71"/>
    </location>
</feature>
<dbReference type="Proteomes" id="UP000886891">
    <property type="component" value="Unassembled WGS sequence"/>
</dbReference>
<dbReference type="SUPFAM" id="SSF55653">
    <property type="entry name" value="Ribosomal protein L9 C-domain"/>
    <property type="match status" value="1"/>
</dbReference>
<keyword evidence="4 7" id="KW-0689">Ribosomal protein</keyword>
<dbReference type="InterPro" id="IPR036791">
    <property type="entry name" value="Ribosomal_bL9_C_sf"/>
</dbReference>
<dbReference type="GO" id="GO:0003735">
    <property type="term" value="F:structural constituent of ribosome"/>
    <property type="evidence" value="ECO:0007669"/>
    <property type="project" value="InterPro"/>
</dbReference>
<organism evidence="11 12">
    <name type="scientific">Candidatus Stercoripulliclostridium merdipullorum</name>
    <dbReference type="NCBI Taxonomy" id="2840952"/>
    <lineage>
        <taxon>Bacteria</taxon>
        <taxon>Bacillati</taxon>
        <taxon>Bacillota</taxon>
        <taxon>Clostridia</taxon>
        <taxon>Eubacteriales</taxon>
        <taxon>Candidatus Stercoripulliclostridium</taxon>
    </lineage>
</organism>
<keyword evidence="5 7" id="KW-0687">Ribonucleoprotein</keyword>
<dbReference type="EMBL" id="DVOH01000049">
    <property type="protein sequence ID" value="HIV00681.1"/>
    <property type="molecule type" value="Genomic_DNA"/>
</dbReference>
<evidence type="ECO:0000259" key="10">
    <source>
        <dbReference type="Pfam" id="PF03948"/>
    </source>
</evidence>
<dbReference type="AlphaFoldDB" id="A0A9D1ND46"/>
<proteinExistence type="inferred from homology"/>
<dbReference type="InterPro" id="IPR009027">
    <property type="entry name" value="Ribosomal_bL9/RNase_H1_N"/>
</dbReference>
<evidence type="ECO:0000256" key="2">
    <source>
        <dbReference type="ARBA" id="ARBA00022730"/>
    </source>
</evidence>
<dbReference type="NCBIfam" id="TIGR00158">
    <property type="entry name" value="L9"/>
    <property type="match status" value="1"/>
</dbReference>
<dbReference type="GO" id="GO:1990904">
    <property type="term" value="C:ribonucleoprotein complex"/>
    <property type="evidence" value="ECO:0007669"/>
    <property type="project" value="UniProtKB-KW"/>
</dbReference>
<evidence type="ECO:0000256" key="3">
    <source>
        <dbReference type="ARBA" id="ARBA00022884"/>
    </source>
</evidence>
<dbReference type="Gene3D" id="3.10.430.100">
    <property type="entry name" value="Ribosomal protein L9, C-terminal domain"/>
    <property type="match status" value="1"/>
</dbReference>
<evidence type="ECO:0000256" key="8">
    <source>
        <dbReference type="SAM" id="Coils"/>
    </source>
</evidence>
<evidence type="ECO:0000256" key="7">
    <source>
        <dbReference type="HAMAP-Rule" id="MF_00503"/>
    </source>
</evidence>
<comment type="function">
    <text evidence="7">Binds to the 23S rRNA.</text>
</comment>
<dbReference type="InterPro" id="IPR000244">
    <property type="entry name" value="Ribosomal_bL9"/>
</dbReference>
<dbReference type="Pfam" id="PF01281">
    <property type="entry name" value="Ribosomal_L9_N"/>
    <property type="match status" value="1"/>
</dbReference>
<name>A0A9D1ND46_9FIRM</name>
<evidence type="ECO:0000256" key="4">
    <source>
        <dbReference type="ARBA" id="ARBA00022980"/>
    </source>
</evidence>
<comment type="caution">
    <text evidence="11">The sequence shown here is derived from an EMBL/GenBank/DDBJ whole genome shotgun (WGS) entry which is preliminary data.</text>
</comment>
<dbReference type="InterPro" id="IPR036935">
    <property type="entry name" value="Ribosomal_bL9_N_sf"/>
</dbReference>
<reference evidence="11" key="2">
    <citation type="journal article" date="2021" name="PeerJ">
        <title>Extensive microbial diversity within the chicken gut microbiome revealed by metagenomics and culture.</title>
        <authorList>
            <person name="Gilroy R."/>
            <person name="Ravi A."/>
            <person name="Getino M."/>
            <person name="Pursley I."/>
            <person name="Horton D.L."/>
            <person name="Alikhan N.F."/>
            <person name="Baker D."/>
            <person name="Gharbi K."/>
            <person name="Hall N."/>
            <person name="Watson M."/>
            <person name="Adriaenssens E.M."/>
            <person name="Foster-Nyarko E."/>
            <person name="Jarju S."/>
            <person name="Secka A."/>
            <person name="Antonio M."/>
            <person name="Oren A."/>
            <person name="Chaudhuri R.R."/>
            <person name="La Ragione R."/>
            <person name="Hildebrand F."/>
            <person name="Pallen M.J."/>
        </authorList>
    </citation>
    <scope>NUCLEOTIDE SEQUENCE</scope>
    <source>
        <strain evidence="11">23406</strain>
    </source>
</reference>
<comment type="similarity">
    <text evidence="1 7">Belongs to the bacterial ribosomal protein bL9 family.</text>
</comment>
<dbReference type="Pfam" id="PF03948">
    <property type="entry name" value="Ribosomal_L9_C"/>
    <property type="match status" value="1"/>
</dbReference>
<keyword evidence="8" id="KW-0175">Coiled coil</keyword>
<keyword evidence="2 7" id="KW-0699">rRNA-binding</keyword>
<dbReference type="InterPro" id="IPR020070">
    <property type="entry name" value="Ribosomal_bL9_N"/>
</dbReference>
<dbReference type="InterPro" id="IPR020069">
    <property type="entry name" value="Ribosomal_bL9_C"/>
</dbReference>
<dbReference type="SUPFAM" id="SSF55658">
    <property type="entry name" value="L9 N-domain-like"/>
    <property type="match status" value="1"/>
</dbReference>
<evidence type="ECO:0000259" key="9">
    <source>
        <dbReference type="Pfam" id="PF01281"/>
    </source>
</evidence>
<evidence type="ECO:0000256" key="1">
    <source>
        <dbReference type="ARBA" id="ARBA00010605"/>
    </source>
</evidence>
<evidence type="ECO:0000256" key="6">
    <source>
        <dbReference type="ARBA" id="ARBA00035292"/>
    </source>
</evidence>
<gene>
    <name evidence="7" type="primary">rplI</name>
    <name evidence="11" type="ORF">IAB14_06185</name>
</gene>
<evidence type="ECO:0000313" key="12">
    <source>
        <dbReference type="Proteomes" id="UP000886891"/>
    </source>
</evidence>
<feature type="domain" description="Ribosomal protein L9" evidence="9">
    <location>
        <begin position="1"/>
        <end position="47"/>
    </location>
</feature>
<dbReference type="GO" id="GO:0006412">
    <property type="term" value="P:translation"/>
    <property type="evidence" value="ECO:0007669"/>
    <property type="project" value="UniProtKB-UniRule"/>
</dbReference>
<dbReference type="HAMAP" id="MF_00503">
    <property type="entry name" value="Ribosomal_bL9"/>
    <property type="match status" value="1"/>
</dbReference>
<accession>A0A9D1ND46</accession>
<dbReference type="PANTHER" id="PTHR21368">
    <property type="entry name" value="50S RIBOSOMAL PROTEIN L9"/>
    <property type="match status" value="1"/>
</dbReference>
<protein>
    <recommendedName>
        <fullName evidence="6 7">Large ribosomal subunit protein bL9</fullName>
    </recommendedName>
</protein>
<dbReference type="GO" id="GO:0019843">
    <property type="term" value="F:rRNA binding"/>
    <property type="evidence" value="ECO:0007669"/>
    <property type="project" value="UniProtKB-UniRule"/>
</dbReference>
<dbReference type="GO" id="GO:0005840">
    <property type="term" value="C:ribosome"/>
    <property type="evidence" value="ECO:0007669"/>
    <property type="project" value="UniProtKB-KW"/>
</dbReference>
<reference evidence="11" key="1">
    <citation type="submission" date="2020-10" db="EMBL/GenBank/DDBJ databases">
        <authorList>
            <person name="Gilroy R."/>
        </authorList>
    </citation>
    <scope>NUCLEOTIDE SEQUENCE</scope>
    <source>
        <strain evidence="11">23406</strain>
    </source>
</reference>